<dbReference type="OrthoDB" id="6152242at2759"/>
<keyword evidence="3" id="KW-1185">Reference proteome</keyword>
<feature type="non-terminal residue" evidence="2">
    <location>
        <position position="1"/>
    </location>
</feature>
<comment type="caution">
    <text evidence="2">The sequence shown here is derived from an EMBL/GenBank/DDBJ whole genome shotgun (WGS) entry which is preliminary data.</text>
</comment>
<reference evidence="2" key="1">
    <citation type="submission" date="2019-08" db="EMBL/GenBank/DDBJ databases">
        <title>The genome of the North American firefly Photinus pyralis.</title>
        <authorList>
            <consortium name="Photinus pyralis genome working group"/>
            <person name="Fallon T.R."/>
            <person name="Sander Lower S.E."/>
            <person name="Weng J.-K."/>
        </authorList>
    </citation>
    <scope>NUCLEOTIDE SEQUENCE</scope>
    <source>
        <strain evidence="2">TRF0915ILg1</strain>
        <tissue evidence="2">Whole body</tissue>
    </source>
</reference>
<feature type="compositionally biased region" description="Polar residues" evidence="1">
    <location>
        <begin position="35"/>
        <end position="44"/>
    </location>
</feature>
<sequence>GFKNEPSPPHIVLEKDPFGSGNDQSPPPKKKPKTDTTASARTSTIPEDVFDAIGKNVAHKLRGMSQQQRIIAEKIISDVMYHGQMETLTIDAHLSLNKNS</sequence>
<feature type="region of interest" description="Disordered" evidence="1">
    <location>
        <begin position="1"/>
        <end position="44"/>
    </location>
</feature>
<proteinExistence type="predicted"/>
<accession>A0A8K0D3W6</accession>
<dbReference type="Proteomes" id="UP000801492">
    <property type="component" value="Unassembled WGS sequence"/>
</dbReference>
<dbReference type="AlphaFoldDB" id="A0A8K0D3W6"/>
<evidence type="ECO:0000313" key="3">
    <source>
        <dbReference type="Proteomes" id="UP000801492"/>
    </source>
</evidence>
<organism evidence="2 3">
    <name type="scientific">Ignelater luminosus</name>
    <name type="common">Cucubano</name>
    <name type="synonym">Pyrophorus luminosus</name>
    <dbReference type="NCBI Taxonomy" id="2038154"/>
    <lineage>
        <taxon>Eukaryota</taxon>
        <taxon>Metazoa</taxon>
        <taxon>Ecdysozoa</taxon>
        <taxon>Arthropoda</taxon>
        <taxon>Hexapoda</taxon>
        <taxon>Insecta</taxon>
        <taxon>Pterygota</taxon>
        <taxon>Neoptera</taxon>
        <taxon>Endopterygota</taxon>
        <taxon>Coleoptera</taxon>
        <taxon>Polyphaga</taxon>
        <taxon>Elateriformia</taxon>
        <taxon>Elateroidea</taxon>
        <taxon>Elateridae</taxon>
        <taxon>Agrypninae</taxon>
        <taxon>Pyrophorini</taxon>
        <taxon>Ignelater</taxon>
    </lineage>
</organism>
<gene>
    <name evidence="2" type="ORF">ILUMI_09416</name>
</gene>
<name>A0A8K0D3W6_IGNLU</name>
<evidence type="ECO:0000256" key="1">
    <source>
        <dbReference type="SAM" id="MobiDB-lite"/>
    </source>
</evidence>
<evidence type="ECO:0000313" key="2">
    <source>
        <dbReference type="EMBL" id="KAF2896756.1"/>
    </source>
</evidence>
<dbReference type="EMBL" id="VTPC01004761">
    <property type="protein sequence ID" value="KAF2896756.1"/>
    <property type="molecule type" value="Genomic_DNA"/>
</dbReference>
<protein>
    <submittedName>
        <fullName evidence="2">Uncharacterized protein</fullName>
    </submittedName>
</protein>